<reference evidence="1" key="1">
    <citation type="submission" date="2023-05" db="EMBL/GenBank/DDBJ databases">
        <title>Nepenthes gracilis genome sequencing.</title>
        <authorList>
            <person name="Fukushima K."/>
        </authorList>
    </citation>
    <scope>NUCLEOTIDE SEQUENCE</scope>
    <source>
        <strain evidence="1">SING2019-196</strain>
    </source>
</reference>
<comment type="caution">
    <text evidence="1">The sequence shown here is derived from an EMBL/GenBank/DDBJ whole genome shotgun (WGS) entry which is preliminary data.</text>
</comment>
<protein>
    <submittedName>
        <fullName evidence="1">Uncharacterized protein</fullName>
    </submittedName>
</protein>
<evidence type="ECO:0000313" key="2">
    <source>
        <dbReference type="Proteomes" id="UP001279734"/>
    </source>
</evidence>
<evidence type="ECO:0000313" key="1">
    <source>
        <dbReference type="EMBL" id="GMH20980.1"/>
    </source>
</evidence>
<accession>A0AAD3T1E3</accession>
<gene>
    <name evidence="1" type="ORF">Nepgr_022822</name>
</gene>
<keyword evidence="2" id="KW-1185">Reference proteome</keyword>
<dbReference type="Proteomes" id="UP001279734">
    <property type="component" value="Unassembled WGS sequence"/>
</dbReference>
<sequence>MASNAWCRLISGYTTFKVGSKLMSGKDAMKSLNATVRDLSLGVIVTKEALDECQIELFRPPMRRTLLSKEEPSWGPSSFVHQEK</sequence>
<dbReference type="EMBL" id="BSYO01000022">
    <property type="protein sequence ID" value="GMH20980.1"/>
    <property type="molecule type" value="Genomic_DNA"/>
</dbReference>
<organism evidence="1 2">
    <name type="scientific">Nepenthes gracilis</name>
    <name type="common">Slender pitcher plant</name>
    <dbReference type="NCBI Taxonomy" id="150966"/>
    <lineage>
        <taxon>Eukaryota</taxon>
        <taxon>Viridiplantae</taxon>
        <taxon>Streptophyta</taxon>
        <taxon>Embryophyta</taxon>
        <taxon>Tracheophyta</taxon>
        <taxon>Spermatophyta</taxon>
        <taxon>Magnoliopsida</taxon>
        <taxon>eudicotyledons</taxon>
        <taxon>Gunneridae</taxon>
        <taxon>Pentapetalae</taxon>
        <taxon>Caryophyllales</taxon>
        <taxon>Nepenthaceae</taxon>
        <taxon>Nepenthes</taxon>
    </lineage>
</organism>
<name>A0AAD3T1E3_NEPGR</name>
<dbReference type="AlphaFoldDB" id="A0AAD3T1E3"/>
<proteinExistence type="predicted"/>